<comment type="catalytic activity">
    <reaction evidence="24">
        <text>L-threonyl-[protein] + ATP = O-phospho-L-threonyl-[protein] + ADP + H(+)</text>
        <dbReference type="Rhea" id="RHEA:46608"/>
        <dbReference type="Rhea" id="RHEA-COMP:11060"/>
        <dbReference type="Rhea" id="RHEA-COMP:11605"/>
        <dbReference type="ChEBI" id="CHEBI:15378"/>
        <dbReference type="ChEBI" id="CHEBI:30013"/>
        <dbReference type="ChEBI" id="CHEBI:30616"/>
        <dbReference type="ChEBI" id="CHEBI:61977"/>
        <dbReference type="ChEBI" id="CHEBI:456216"/>
        <dbReference type="EC" id="2.7.11.1"/>
    </reaction>
</comment>
<keyword evidence="9" id="KW-0597">Phosphoprotein</keyword>
<dbReference type="PROSITE" id="PS50011">
    <property type="entry name" value="PROTEIN_KINASE_DOM"/>
    <property type="match status" value="2"/>
</dbReference>
<dbReference type="GO" id="GO:0009266">
    <property type="term" value="P:response to temperature stimulus"/>
    <property type="evidence" value="ECO:0007669"/>
    <property type="project" value="UniProtKB-ARBA"/>
</dbReference>
<keyword evidence="27" id="KW-0175">Coiled coil</keyword>
<feature type="domain" description="CRIB" evidence="30">
    <location>
        <begin position="77"/>
        <end position="90"/>
    </location>
</feature>
<keyword evidence="22" id="KW-0966">Cell projection</keyword>
<reference evidence="32 33" key="1">
    <citation type="submission" date="2018-08" db="EMBL/GenBank/DDBJ databases">
        <authorList>
            <person name="Laetsch R D."/>
            <person name="Stevens L."/>
            <person name="Kumar S."/>
            <person name="Blaxter L. M."/>
        </authorList>
    </citation>
    <scope>NUCLEOTIDE SEQUENCE [LARGE SCALE GENOMIC DNA]</scope>
</reference>
<evidence type="ECO:0000259" key="29">
    <source>
        <dbReference type="PROSITE" id="PS50011"/>
    </source>
</evidence>
<comment type="catalytic activity">
    <reaction evidence="1">
        <text>GTP = 3',5'-cyclic GMP + diphosphate</text>
        <dbReference type="Rhea" id="RHEA:13665"/>
        <dbReference type="ChEBI" id="CHEBI:33019"/>
        <dbReference type="ChEBI" id="CHEBI:37565"/>
        <dbReference type="ChEBI" id="CHEBI:57746"/>
        <dbReference type="EC" id="4.6.1.2"/>
    </reaction>
</comment>
<feature type="compositionally biased region" description="Polar residues" evidence="28">
    <location>
        <begin position="213"/>
        <end position="232"/>
    </location>
</feature>
<dbReference type="Pfam" id="PF07714">
    <property type="entry name" value="PK_Tyr_Ser-Thr"/>
    <property type="match status" value="1"/>
</dbReference>
<dbReference type="GO" id="GO:0009582">
    <property type="term" value="P:detection of abiotic stimulus"/>
    <property type="evidence" value="ECO:0007669"/>
    <property type="project" value="UniProtKB-ARBA"/>
</dbReference>
<feature type="coiled-coil region" evidence="27">
    <location>
        <begin position="1437"/>
        <end position="1475"/>
    </location>
</feature>
<feature type="compositionally biased region" description="Low complexity" evidence="28">
    <location>
        <begin position="253"/>
        <end position="269"/>
    </location>
</feature>
<keyword evidence="13" id="KW-0418">Kinase</keyword>
<feature type="region of interest" description="Disordered" evidence="28">
    <location>
        <begin position="1"/>
        <end position="73"/>
    </location>
</feature>
<dbReference type="GO" id="GO:0004016">
    <property type="term" value="F:adenylate cyclase activity"/>
    <property type="evidence" value="ECO:0007669"/>
    <property type="project" value="TreeGrafter"/>
</dbReference>
<evidence type="ECO:0000313" key="32">
    <source>
        <dbReference type="EMBL" id="VDK78649.1"/>
    </source>
</evidence>
<sequence>MSVHDEKPPPPPLRYSSSTSNTFRDKAFVELKPLPREPMSNSEHYGSLPVANKKAKKKTFGGKKNKEKERASDKPVISLPSNFEHTIHVGYDPETGEFTGMPPMWAQLLQSAQISKQEQQQNPQAVLDALKYYTQADLSQQKWLQPSSFEGCSLMHRASVEQQQQHQQQQQQRDISGATHSIGLCPSSSLSHRGQYRNESENGPQGPMHNRHLLTTSQNNTCHRGLSASTYTGLPKSGQLGNHTLYTTNEHLSSGSNSNSSHSSSTTDQHSSHPTDYAAPLAFDDDELGDIPAPPIPDRPARTMSIYTKPKMEEEKIELCMKNALITGGHFGLTNRSTGRRKKISDSEVLAKLRTIVTIGNPDRKYQKVDKIGSGASGSVFTAIEISTGAEVAIKQMNLAQQPKKELIINEILVMRENKHANIVNYLDSYLVGDDLWVVMEYLAGGSLTDVVTECQMEEGMIAAVLQALEFLHSRHVIHRDIKSDNILLGMDGSVKLTDFGFCAQISPEQSKRTTMVGTPYWMAPEVVTRKQYGPKVDVWSLGIMAIEMVEGEPPYLNENPLRAIYLIATNGKPDFPSRETLSPSFRDFIDCALEVSVDDRYSASQLLTHHFLKCAKPLATVTAGNNCAKFWPHIFQQIIDRLLLLHRIHTLLCLLPLLVPLIKNALSLSSPVINIALIYANTTIPKAPKFLQAGLDDAIDAQSLLHNDYQFRLLPLPLVGCFERKYRGNDAAIIADMYYRNDIQMLFGPACDSDWNIVGRLTREWNILQFNFGSEHFDSHHSSVVQISTISALNAAFNLAAFFKIMSWNKVVLIWSVIAFDDEYTTKLKIENIRTVFKLNGISLLSDIHVNTSDATRPLVDVLVEIKSTSRIWLPIFGYYLHDYIDFLVAVKQLSLDPTRYVTVLLDFFDLADSRPPWILPNNSINETMKFYFDETIIAIILYTQLYESGWLYSTLLRNTYQASKNFSELKRLGSLVDTLKSSHFKDAIIAGPFGPIWLNQYTIRLTPFQAKYVEVFQEEPVGIAQLFLTDKCDLKGREGANERCIALTGRIINYNTTVTRNVPVDMPACGFQGELCDYAGRILEVSLVILALILVLSAIFTYRKSKSDDSSQMPWSISYQLLEFVKIDASLMESTMKLKDLFRSRQFALTEFGAVIAEPYALKTRLLFDNSDVMKQIVHDNVNQFVGICFDKRTDFYAIWNHCSRGTLADLMFFNNATLRTDKLSNGNGQEFQEIFKRAFVRDIIRGLEFLHGSTIAYHGSLTPSQCLIDSRWILKLSGFGLSKLLHKWVVKGSVATKNRMWLISNSDLHYYSPEMRSLLKNVSRGTAKISIKQAQAADIYAFGIILYEIVFRRKSSRFVDNDIERARIDGVRIFCESIEALLPPYPSIPKNIEIHPDLLELMHKCWSKMIDQRPDASLARKITDATLKISGSLVDQMINNLEEYTNNLEKLVKERTKQLEEAQRHAERLLLELLPKSVADELKMGRQVHPKNYKSATVMYSDIVGFTSLCSDSLPMEVVALLSGIFKKFDIIISEHQCYKVETIGDAYMVTSGVPVASHHNHVRDIATVAIMMRDFLSEYEIPHRPGEKLHCRWGFNTGPVFAGVVGLSAPRYCVFGQTVTLASKMENSGLPDKIQITLKSYQLLTARFPEFKCSPRGGVRIDGIGTLLTYWLDDREELLATSRSTISNDSRQIG</sequence>
<evidence type="ECO:0000256" key="24">
    <source>
        <dbReference type="ARBA" id="ARBA00047899"/>
    </source>
</evidence>
<dbReference type="GO" id="GO:0007168">
    <property type="term" value="P:receptor guanylyl cyclase signaling pathway"/>
    <property type="evidence" value="ECO:0007669"/>
    <property type="project" value="TreeGrafter"/>
</dbReference>
<dbReference type="STRING" id="42156.A0A3P6T5X9"/>
<keyword evidence="17" id="KW-0342">GTP-binding</keyword>
<evidence type="ECO:0000256" key="22">
    <source>
        <dbReference type="ARBA" id="ARBA00023273"/>
    </source>
</evidence>
<dbReference type="InterPro" id="IPR000095">
    <property type="entry name" value="CRIB_dom"/>
</dbReference>
<dbReference type="GO" id="GO:0007015">
    <property type="term" value="P:actin filament organization"/>
    <property type="evidence" value="ECO:0007669"/>
    <property type="project" value="InterPro"/>
</dbReference>
<evidence type="ECO:0000256" key="2">
    <source>
        <dbReference type="ARBA" id="ARBA00004167"/>
    </source>
</evidence>
<keyword evidence="23" id="KW-0141">cGMP biosynthesis</keyword>
<dbReference type="SUPFAM" id="SSF56112">
    <property type="entry name" value="Protein kinase-like (PK-like)"/>
    <property type="match status" value="2"/>
</dbReference>
<evidence type="ECO:0008006" key="34">
    <source>
        <dbReference type="Google" id="ProtNLM"/>
    </source>
</evidence>
<dbReference type="Pfam" id="PF01094">
    <property type="entry name" value="ANF_receptor"/>
    <property type="match status" value="1"/>
</dbReference>
<keyword evidence="15" id="KW-0460">Magnesium</keyword>
<keyword evidence="7" id="KW-0963">Cytoplasm</keyword>
<dbReference type="EMBL" id="UYRX01000254">
    <property type="protein sequence ID" value="VDK78649.1"/>
    <property type="molecule type" value="Genomic_DNA"/>
</dbReference>
<feature type="region of interest" description="Disordered" evidence="28">
    <location>
        <begin position="160"/>
        <end position="302"/>
    </location>
</feature>
<dbReference type="GO" id="GO:0005886">
    <property type="term" value="C:plasma membrane"/>
    <property type="evidence" value="ECO:0007669"/>
    <property type="project" value="UniProtKB-ARBA"/>
</dbReference>
<dbReference type="SUPFAM" id="SSF47912">
    <property type="entry name" value="Wiscott-Aldrich syndrome protein, WASP, C-terminal domain"/>
    <property type="match status" value="1"/>
</dbReference>
<organism evidence="32 33">
    <name type="scientific">Litomosoides sigmodontis</name>
    <name type="common">Filarial nematode worm</name>
    <dbReference type="NCBI Taxonomy" id="42156"/>
    <lineage>
        <taxon>Eukaryota</taxon>
        <taxon>Metazoa</taxon>
        <taxon>Ecdysozoa</taxon>
        <taxon>Nematoda</taxon>
        <taxon>Chromadorea</taxon>
        <taxon>Rhabditida</taxon>
        <taxon>Spirurina</taxon>
        <taxon>Spiruromorpha</taxon>
        <taxon>Filarioidea</taxon>
        <taxon>Onchocercidae</taxon>
        <taxon>Litomosoides</taxon>
    </lineage>
</organism>
<evidence type="ECO:0000256" key="21">
    <source>
        <dbReference type="ARBA" id="ARBA00023239"/>
    </source>
</evidence>
<dbReference type="InterPro" id="IPR001828">
    <property type="entry name" value="ANF_lig-bd_rcpt"/>
</dbReference>
<gene>
    <name evidence="32" type="ORF">NLS_LOCUS4157</name>
</gene>
<dbReference type="GO" id="GO:0005856">
    <property type="term" value="C:cytoskeleton"/>
    <property type="evidence" value="ECO:0007669"/>
    <property type="project" value="UniProtKB-SubCell"/>
</dbReference>
<dbReference type="Gene3D" id="3.30.200.20">
    <property type="entry name" value="Phosphorylase Kinase, domain 1"/>
    <property type="match status" value="1"/>
</dbReference>
<dbReference type="Gene3D" id="3.40.50.2300">
    <property type="match status" value="2"/>
</dbReference>
<evidence type="ECO:0000256" key="17">
    <source>
        <dbReference type="ARBA" id="ARBA00023134"/>
    </source>
</evidence>
<evidence type="ECO:0000256" key="19">
    <source>
        <dbReference type="ARBA" id="ARBA00023180"/>
    </source>
</evidence>
<dbReference type="InterPro" id="IPR033923">
    <property type="entry name" value="PAK_BD"/>
</dbReference>
<evidence type="ECO:0000256" key="7">
    <source>
        <dbReference type="ARBA" id="ARBA00022490"/>
    </source>
</evidence>
<dbReference type="GO" id="GO:0005829">
    <property type="term" value="C:cytosol"/>
    <property type="evidence" value="ECO:0007669"/>
    <property type="project" value="UniProtKB-ARBA"/>
</dbReference>
<dbReference type="InterPro" id="IPR011009">
    <property type="entry name" value="Kinase-like_dom_sf"/>
</dbReference>
<feature type="compositionally biased region" description="Basic and acidic residues" evidence="28">
    <location>
        <begin position="23"/>
        <end position="35"/>
    </location>
</feature>
<comment type="similarity">
    <text evidence="5">Belongs to the protein kinase superfamily. STE Ser/Thr protein kinase family. STE20 subfamily.</text>
</comment>
<dbReference type="GO" id="GO:0004383">
    <property type="term" value="F:guanylate cyclase activity"/>
    <property type="evidence" value="ECO:0007669"/>
    <property type="project" value="UniProtKB-EC"/>
</dbReference>
<dbReference type="GO" id="GO:0009887">
    <property type="term" value="P:animal organ morphogenesis"/>
    <property type="evidence" value="ECO:0007669"/>
    <property type="project" value="UniProtKB-ARBA"/>
</dbReference>
<dbReference type="GO" id="GO:0016477">
    <property type="term" value="P:cell migration"/>
    <property type="evidence" value="ECO:0007669"/>
    <property type="project" value="UniProtKB-ARBA"/>
</dbReference>
<dbReference type="SUPFAM" id="SSF55073">
    <property type="entry name" value="Nucleotide cyclase"/>
    <property type="match status" value="1"/>
</dbReference>
<feature type="binding site" evidence="26">
    <location>
        <position position="395"/>
    </location>
    <ligand>
        <name>ATP</name>
        <dbReference type="ChEBI" id="CHEBI:30616"/>
    </ligand>
</feature>
<dbReference type="GO" id="GO:0009791">
    <property type="term" value="P:post-embryonic development"/>
    <property type="evidence" value="ECO:0007669"/>
    <property type="project" value="UniProtKB-ARBA"/>
</dbReference>
<feature type="domain" description="Protein kinase" evidence="29">
    <location>
        <begin position="366"/>
        <end position="613"/>
    </location>
</feature>
<dbReference type="GO" id="GO:0009581">
    <property type="term" value="P:detection of external stimulus"/>
    <property type="evidence" value="ECO:0007669"/>
    <property type="project" value="UniProtKB-ARBA"/>
</dbReference>
<dbReference type="PROSITE" id="PS50125">
    <property type="entry name" value="GUANYLATE_CYCLASE_2"/>
    <property type="match status" value="1"/>
</dbReference>
<dbReference type="SMART" id="SM00285">
    <property type="entry name" value="PBD"/>
    <property type="match status" value="1"/>
</dbReference>
<evidence type="ECO:0000256" key="20">
    <source>
        <dbReference type="ARBA" id="ARBA00023212"/>
    </source>
</evidence>
<evidence type="ECO:0000256" key="8">
    <source>
        <dbReference type="ARBA" id="ARBA00022527"/>
    </source>
</evidence>
<evidence type="ECO:0000256" key="12">
    <source>
        <dbReference type="ARBA" id="ARBA00022741"/>
    </source>
</evidence>
<dbReference type="PROSITE" id="PS50108">
    <property type="entry name" value="CRIB"/>
    <property type="match status" value="1"/>
</dbReference>
<dbReference type="Proteomes" id="UP000277928">
    <property type="component" value="Unassembled WGS sequence"/>
</dbReference>
<dbReference type="PANTHER" id="PTHR11920:SF485">
    <property type="entry name" value="RECEPTOR-TYPE GUANYLATE CYCLASE DAF-11"/>
    <property type="match status" value="1"/>
</dbReference>
<keyword evidence="33" id="KW-1185">Reference proteome</keyword>
<dbReference type="GO" id="GO:0030424">
    <property type="term" value="C:axon"/>
    <property type="evidence" value="ECO:0007669"/>
    <property type="project" value="UniProtKB-SubCell"/>
</dbReference>
<evidence type="ECO:0000313" key="33">
    <source>
        <dbReference type="Proteomes" id="UP000277928"/>
    </source>
</evidence>
<evidence type="ECO:0000256" key="14">
    <source>
        <dbReference type="ARBA" id="ARBA00022840"/>
    </source>
</evidence>
<keyword evidence="10" id="KW-0808">Transferase</keyword>
<dbReference type="GO" id="GO:0030054">
    <property type="term" value="C:cell junction"/>
    <property type="evidence" value="ECO:0007669"/>
    <property type="project" value="UniProtKB-ARBA"/>
</dbReference>
<dbReference type="Gene3D" id="3.30.70.1230">
    <property type="entry name" value="Nucleotide cyclase"/>
    <property type="match status" value="1"/>
</dbReference>
<dbReference type="GO" id="GO:0007411">
    <property type="term" value="P:axon guidance"/>
    <property type="evidence" value="ECO:0007669"/>
    <property type="project" value="UniProtKB-ARBA"/>
</dbReference>
<keyword evidence="12 26" id="KW-0547">Nucleotide-binding</keyword>
<evidence type="ECO:0000256" key="25">
    <source>
        <dbReference type="ARBA" id="ARBA00048679"/>
    </source>
</evidence>
<feature type="domain" description="Guanylate cyclase" evidence="31">
    <location>
        <begin position="1500"/>
        <end position="1630"/>
    </location>
</feature>
<keyword evidence="6" id="KW-0217">Developmental protein</keyword>
<dbReference type="InterPro" id="IPR000719">
    <property type="entry name" value="Prot_kinase_dom"/>
</dbReference>
<dbReference type="Gene3D" id="3.90.810.10">
    <property type="entry name" value="CRIB domain"/>
    <property type="match status" value="1"/>
</dbReference>
<keyword evidence="14 26" id="KW-0067">ATP-binding</keyword>
<dbReference type="OrthoDB" id="1890790at2759"/>
<evidence type="ECO:0000256" key="4">
    <source>
        <dbReference type="ARBA" id="ARBA00004489"/>
    </source>
</evidence>
<evidence type="ECO:0000256" key="15">
    <source>
        <dbReference type="ARBA" id="ARBA00022842"/>
    </source>
</evidence>
<evidence type="ECO:0000256" key="28">
    <source>
        <dbReference type="SAM" id="MobiDB-lite"/>
    </source>
</evidence>
<evidence type="ECO:0000256" key="13">
    <source>
        <dbReference type="ARBA" id="ARBA00022777"/>
    </source>
</evidence>
<dbReference type="SUPFAM" id="SSF53822">
    <property type="entry name" value="Periplasmic binding protein-like I"/>
    <property type="match status" value="1"/>
</dbReference>
<dbReference type="FunFam" id="1.10.510.10:FF:000011">
    <property type="entry name" value="Non-specific serine/threonine protein kinase"/>
    <property type="match status" value="1"/>
</dbReference>
<evidence type="ECO:0000256" key="16">
    <source>
        <dbReference type="ARBA" id="ARBA00022989"/>
    </source>
</evidence>
<dbReference type="GO" id="GO:0042330">
    <property type="term" value="P:taxis"/>
    <property type="evidence" value="ECO:0007669"/>
    <property type="project" value="UniProtKB-ARBA"/>
</dbReference>
<evidence type="ECO:0000256" key="18">
    <source>
        <dbReference type="ARBA" id="ARBA00023136"/>
    </source>
</evidence>
<dbReference type="InterPro" id="IPR028082">
    <property type="entry name" value="Peripla_BP_I"/>
</dbReference>
<feature type="compositionally biased region" description="Polar residues" evidence="28">
    <location>
        <begin position="239"/>
        <end position="252"/>
    </location>
</feature>
<dbReference type="SMART" id="SM00044">
    <property type="entry name" value="CYCc"/>
    <property type="match status" value="1"/>
</dbReference>
<dbReference type="Pfam" id="PF00069">
    <property type="entry name" value="Pkinase"/>
    <property type="match status" value="1"/>
</dbReference>
<dbReference type="GO" id="GO:0006950">
    <property type="term" value="P:response to stress"/>
    <property type="evidence" value="ECO:0007669"/>
    <property type="project" value="UniProtKB-ARBA"/>
</dbReference>
<dbReference type="InterPro" id="IPR029787">
    <property type="entry name" value="Nucleotide_cyclase"/>
</dbReference>
<evidence type="ECO:0000259" key="30">
    <source>
        <dbReference type="PROSITE" id="PS50108"/>
    </source>
</evidence>
<evidence type="ECO:0000256" key="3">
    <source>
        <dbReference type="ARBA" id="ARBA00004245"/>
    </source>
</evidence>
<dbReference type="InterPro" id="IPR050401">
    <property type="entry name" value="Cyclic_nucleotide_synthase"/>
</dbReference>
<dbReference type="Pfam" id="PF00211">
    <property type="entry name" value="Guanylate_cyc"/>
    <property type="match status" value="1"/>
</dbReference>
<dbReference type="PROSITE" id="PS00107">
    <property type="entry name" value="PROTEIN_KINASE_ATP"/>
    <property type="match status" value="1"/>
</dbReference>
<comment type="catalytic activity">
    <reaction evidence="25">
        <text>L-seryl-[protein] + ATP = O-phospho-L-seryl-[protein] + ADP + H(+)</text>
        <dbReference type="Rhea" id="RHEA:17989"/>
        <dbReference type="Rhea" id="RHEA-COMP:9863"/>
        <dbReference type="Rhea" id="RHEA-COMP:11604"/>
        <dbReference type="ChEBI" id="CHEBI:15378"/>
        <dbReference type="ChEBI" id="CHEBI:29999"/>
        <dbReference type="ChEBI" id="CHEBI:30616"/>
        <dbReference type="ChEBI" id="CHEBI:83421"/>
        <dbReference type="ChEBI" id="CHEBI:456216"/>
        <dbReference type="EC" id="2.7.11.1"/>
    </reaction>
</comment>
<dbReference type="PANTHER" id="PTHR11920">
    <property type="entry name" value="GUANYLYL CYCLASE"/>
    <property type="match status" value="1"/>
</dbReference>
<keyword evidence="19" id="KW-0325">Glycoprotein</keyword>
<dbReference type="InterPro" id="IPR011026">
    <property type="entry name" value="WAS_C"/>
</dbReference>
<dbReference type="PROSITE" id="PS00108">
    <property type="entry name" value="PROTEIN_KINASE_ST"/>
    <property type="match status" value="1"/>
</dbReference>
<keyword evidence="21" id="KW-0456">Lyase</keyword>
<dbReference type="FunFam" id="3.30.200.20:FF:000705">
    <property type="entry name" value="Non-specific serine/threonine protein kinase"/>
    <property type="match status" value="1"/>
</dbReference>
<dbReference type="InterPro" id="IPR017441">
    <property type="entry name" value="Protein_kinase_ATP_BS"/>
</dbReference>
<evidence type="ECO:0000256" key="26">
    <source>
        <dbReference type="PROSITE-ProRule" id="PRU10141"/>
    </source>
</evidence>
<dbReference type="Pfam" id="PF00786">
    <property type="entry name" value="PBD"/>
    <property type="match status" value="1"/>
</dbReference>
<evidence type="ECO:0000259" key="31">
    <source>
        <dbReference type="PROSITE" id="PS50125"/>
    </source>
</evidence>
<dbReference type="InterPro" id="IPR036936">
    <property type="entry name" value="CRIB_dom_sf"/>
</dbReference>
<dbReference type="CDD" id="cd07302">
    <property type="entry name" value="CHD"/>
    <property type="match status" value="1"/>
</dbReference>
<keyword evidence="18" id="KW-0472">Membrane</keyword>
<dbReference type="SMART" id="SM00220">
    <property type="entry name" value="S_TKc"/>
    <property type="match status" value="1"/>
</dbReference>
<evidence type="ECO:0000256" key="5">
    <source>
        <dbReference type="ARBA" id="ARBA00008874"/>
    </source>
</evidence>
<keyword evidence="16" id="KW-1133">Transmembrane helix</keyword>
<keyword evidence="11" id="KW-0812">Transmembrane</keyword>
<dbReference type="GO" id="GO:0001653">
    <property type="term" value="F:peptide receptor activity"/>
    <property type="evidence" value="ECO:0007669"/>
    <property type="project" value="TreeGrafter"/>
</dbReference>
<evidence type="ECO:0000256" key="1">
    <source>
        <dbReference type="ARBA" id="ARBA00001436"/>
    </source>
</evidence>
<accession>A0A3P6T5X9</accession>
<proteinExistence type="inferred from homology"/>
<dbReference type="FunFam" id="3.30.70.1230:FF:000035">
    <property type="entry name" value="Guanylate cyclase"/>
    <property type="match status" value="1"/>
</dbReference>
<dbReference type="InterPro" id="IPR008271">
    <property type="entry name" value="Ser/Thr_kinase_AS"/>
</dbReference>
<evidence type="ECO:0000256" key="10">
    <source>
        <dbReference type="ARBA" id="ARBA00022679"/>
    </source>
</evidence>
<dbReference type="GO" id="GO:0005525">
    <property type="term" value="F:GTP binding"/>
    <property type="evidence" value="ECO:0007669"/>
    <property type="project" value="UniProtKB-KW"/>
</dbReference>
<evidence type="ECO:0000256" key="27">
    <source>
        <dbReference type="SAM" id="Coils"/>
    </source>
</evidence>
<evidence type="ECO:0000256" key="11">
    <source>
        <dbReference type="ARBA" id="ARBA00022692"/>
    </source>
</evidence>
<feature type="compositionally biased region" description="Basic and acidic residues" evidence="28">
    <location>
        <begin position="64"/>
        <end position="73"/>
    </location>
</feature>
<dbReference type="InterPro" id="IPR001245">
    <property type="entry name" value="Ser-Thr/Tyr_kinase_cat_dom"/>
</dbReference>
<name>A0A3P6T5X9_LITSI</name>
<dbReference type="InterPro" id="IPR001054">
    <property type="entry name" value="A/G_cyclase"/>
</dbReference>
<dbReference type="GO" id="GO:0034329">
    <property type="term" value="P:cell junction assembly"/>
    <property type="evidence" value="ECO:0007669"/>
    <property type="project" value="UniProtKB-ARBA"/>
</dbReference>
<keyword evidence="20" id="KW-0206">Cytoskeleton</keyword>
<keyword evidence="8" id="KW-0723">Serine/threonine-protein kinase</keyword>
<evidence type="ECO:0000256" key="6">
    <source>
        <dbReference type="ARBA" id="ARBA00022473"/>
    </source>
</evidence>
<dbReference type="GO" id="GO:0005524">
    <property type="term" value="F:ATP binding"/>
    <property type="evidence" value="ECO:0007669"/>
    <property type="project" value="UniProtKB-UniRule"/>
</dbReference>
<feature type="compositionally biased region" description="Low complexity" evidence="28">
    <location>
        <begin position="162"/>
        <end position="172"/>
    </location>
</feature>
<feature type="domain" description="Protein kinase" evidence="29">
    <location>
        <begin position="1123"/>
        <end position="1430"/>
    </location>
</feature>
<evidence type="ECO:0000256" key="9">
    <source>
        <dbReference type="ARBA" id="ARBA00022553"/>
    </source>
</evidence>
<dbReference type="CDD" id="cd01093">
    <property type="entry name" value="CRIB_PAK_like"/>
    <property type="match status" value="1"/>
</dbReference>
<dbReference type="FunFam" id="3.90.810.10:FF:000005">
    <property type="entry name" value="Non-specific serine/threonine protein kinase"/>
    <property type="match status" value="1"/>
</dbReference>
<protein>
    <recommendedName>
        <fullName evidence="34">Non-specific serine/threonine protein kinase</fullName>
    </recommendedName>
</protein>
<feature type="compositionally biased region" description="Basic residues" evidence="28">
    <location>
        <begin position="53"/>
        <end position="63"/>
    </location>
</feature>
<dbReference type="GO" id="GO:0048598">
    <property type="term" value="P:embryonic morphogenesis"/>
    <property type="evidence" value="ECO:0007669"/>
    <property type="project" value="UniProtKB-ARBA"/>
</dbReference>
<dbReference type="Gene3D" id="1.10.510.10">
    <property type="entry name" value="Transferase(Phosphotransferase) domain 1"/>
    <property type="match status" value="2"/>
</dbReference>
<comment type="subcellular location">
    <subcellularLocation>
        <location evidence="4">Cell projection</location>
        <location evidence="4">Axon</location>
    </subcellularLocation>
    <subcellularLocation>
        <location evidence="3">Cytoplasm</location>
        <location evidence="3">Cytoskeleton</location>
    </subcellularLocation>
    <subcellularLocation>
        <location evidence="2">Membrane</location>
        <topology evidence="2">Single-pass membrane protein</topology>
    </subcellularLocation>
</comment>
<dbReference type="GO" id="GO:0004674">
    <property type="term" value="F:protein serine/threonine kinase activity"/>
    <property type="evidence" value="ECO:0007669"/>
    <property type="project" value="UniProtKB-KW"/>
</dbReference>
<dbReference type="GO" id="GO:0035556">
    <property type="term" value="P:intracellular signal transduction"/>
    <property type="evidence" value="ECO:0007669"/>
    <property type="project" value="InterPro"/>
</dbReference>
<evidence type="ECO:0000256" key="23">
    <source>
        <dbReference type="ARBA" id="ARBA00023293"/>
    </source>
</evidence>